<protein>
    <recommendedName>
        <fullName evidence="3">PPIase cyclophilin-type domain-containing protein</fullName>
    </recommendedName>
</protein>
<evidence type="ECO:0000313" key="4">
    <source>
        <dbReference type="EMBL" id="MDQ2584296.1"/>
    </source>
</evidence>
<dbReference type="Gene3D" id="2.40.100.10">
    <property type="entry name" value="Cyclophilin-like"/>
    <property type="match status" value="1"/>
</dbReference>
<dbReference type="InterPro" id="IPR002130">
    <property type="entry name" value="Cyclophilin-type_PPIase_dom"/>
</dbReference>
<dbReference type="PANTHER" id="PTHR45625">
    <property type="entry name" value="PEPTIDYL-PROLYL CIS-TRANS ISOMERASE-RELATED"/>
    <property type="match status" value="1"/>
</dbReference>
<dbReference type="InterPro" id="IPR029000">
    <property type="entry name" value="Cyclophilin-like_dom_sf"/>
</dbReference>
<keyword evidence="5" id="KW-1185">Reference proteome</keyword>
<proteinExistence type="predicted"/>
<sequence>MRGQPPAGKATPPSPDAEATGAVRLTVGTDGGELELELDAASAPCPVHSFRSLADQGFFDGTSCHRLTTVGLFVLQCGDATGTGQGTPGYAFDDPAAVPGEYRRGVVAMANASAPGTNGSQFFIVHRTANSPRSTRSWAGWRRAWTWWTSWPRRVSCRAAGWARGAAGPCGR</sequence>
<feature type="domain" description="PPIase cyclophilin-type" evidence="3">
    <location>
        <begin position="28"/>
        <end position="161"/>
    </location>
</feature>
<evidence type="ECO:0000313" key="5">
    <source>
        <dbReference type="Proteomes" id="UP001225605"/>
    </source>
</evidence>
<feature type="region of interest" description="Disordered" evidence="2">
    <location>
        <begin position="1"/>
        <end position="20"/>
    </location>
</feature>
<reference evidence="4 5" key="1">
    <citation type="submission" date="2017-06" db="EMBL/GenBank/DDBJ databases">
        <title>Cultured bacterium strain Saccharothrix yanglingensis Hhs.015.</title>
        <authorList>
            <person name="Xia Y."/>
        </authorList>
    </citation>
    <scope>NUCLEOTIDE SEQUENCE [LARGE SCALE GENOMIC DNA]</scope>
    <source>
        <strain evidence="4 5">Hhs.015</strain>
    </source>
</reference>
<dbReference type="Proteomes" id="UP001225605">
    <property type="component" value="Unassembled WGS sequence"/>
</dbReference>
<evidence type="ECO:0000256" key="1">
    <source>
        <dbReference type="ARBA" id="ARBA00002388"/>
    </source>
</evidence>
<evidence type="ECO:0000259" key="3">
    <source>
        <dbReference type="PROSITE" id="PS50072"/>
    </source>
</evidence>
<accession>A0ABU0WWQ4</accession>
<evidence type="ECO:0000256" key="2">
    <source>
        <dbReference type="SAM" id="MobiDB-lite"/>
    </source>
</evidence>
<dbReference type="RefSeq" id="WP_306745416.1">
    <property type="nucleotide sequence ID" value="NZ_NSDM01000003.1"/>
</dbReference>
<comment type="caution">
    <text evidence="4">The sequence shown here is derived from an EMBL/GenBank/DDBJ whole genome shotgun (WGS) entry which is preliminary data.</text>
</comment>
<dbReference type="InterPro" id="IPR044666">
    <property type="entry name" value="Cyclophilin_A-like"/>
</dbReference>
<comment type="function">
    <text evidence="1">PPIases accelerate the folding of proteins. It catalyzes the cis-trans isomerization of proline imidic peptide bonds in oligopeptides.</text>
</comment>
<dbReference type="PANTHER" id="PTHR45625:SF3">
    <property type="entry name" value="PEPTIDYL-PROLYL CIS-TRANS ISOMERASE B-RELATED"/>
    <property type="match status" value="1"/>
</dbReference>
<name>A0ABU0WWQ4_9PSEU</name>
<dbReference type="SUPFAM" id="SSF50891">
    <property type="entry name" value="Cyclophilin-like"/>
    <property type="match status" value="1"/>
</dbReference>
<dbReference type="EMBL" id="NSDM01000003">
    <property type="protein sequence ID" value="MDQ2584296.1"/>
    <property type="molecule type" value="Genomic_DNA"/>
</dbReference>
<dbReference type="CDD" id="cd00317">
    <property type="entry name" value="cyclophilin"/>
    <property type="match status" value="1"/>
</dbReference>
<gene>
    <name evidence="4" type="ORF">CKY47_09935</name>
</gene>
<dbReference type="PROSITE" id="PS50072">
    <property type="entry name" value="CSA_PPIASE_2"/>
    <property type="match status" value="1"/>
</dbReference>
<dbReference type="Pfam" id="PF00160">
    <property type="entry name" value="Pro_isomerase"/>
    <property type="match status" value="1"/>
</dbReference>
<organism evidence="4 5">
    <name type="scientific">Saccharothrix yanglingensis</name>
    <dbReference type="NCBI Taxonomy" id="659496"/>
    <lineage>
        <taxon>Bacteria</taxon>
        <taxon>Bacillati</taxon>
        <taxon>Actinomycetota</taxon>
        <taxon>Actinomycetes</taxon>
        <taxon>Pseudonocardiales</taxon>
        <taxon>Pseudonocardiaceae</taxon>
        <taxon>Saccharothrix</taxon>
    </lineage>
</organism>